<comment type="caution">
    <text evidence="7">The sequence shown here is derived from an EMBL/GenBank/DDBJ whole genome shotgun (WGS) entry which is preliminary data.</text>
</comment>
<dbReference type="GO" id="GO:0019825">
    <property type="term" value="F:oxygen binding"/>
    <property type="evidence" value="ECO:0007669"/>
    <property type="project" value="InterPro"/>
</dbReference>
<dbReference type="InterPro" id="IPR000971">
    <property type="entry name" value="Globin"/>
</dbReference>
<proteinExistence type="inferred from homology"/>
<keyword evidence="2 5" id="KW-0349">Heme</keyword>
<dbReference type="AlphaFoldDB" id="A0A8J4SUQ6"/>
<evidence type="ECO:0000256" key="4">
    <source>
        <dbReference type="ARBA" id="ARBA00023004"/>
    </source>
</evidence>
<gene>
    <name evidence="7" type="ORF">PHET_00697</name>
</gene>
<evidence type="ECO:0000313" key="8">
    <source>
        <dbReference type="Proteomes" id="UP000748531"/>
    </source>
</evidence>
<name>A0A8J4SUQ6_9TREM</name>
<keyword evidence="1 5" id="KW-0813">Transport</keyword>
<dbReference type="GO" id="GO:0005344">
    <property type="term" value="F:oxygen carrier activity"/>
    <property type="evidence" value="ECO:0007669"/>
    <property type="project" value="UniProtKB-KW"/>
</dbReference>
<keyword evidence="8" id="KW-1185">Reference proteome</keyword>
<evidence type="ECO:0000313" key="7">
    <source>
        <dbReference type="EMBL" id="KAF5405735.1"/>
    </source>
</evidence>
<dbReference type="CDD" id="cd01040">
    <property type="entry name" value="Mb-like"/>
    <property type="match status" value="1"/>
</dbReference>
<organism evidence="7 8">
    <name type="scientific">Paragonimus heterotremus</name>
    <dbReference type="NCBI Taxonomy" id="100268"/>
    <lineage>
        <taxon>Eukaryota</taxon>
        <taxon>Metazoa</taxon>
        <taxon>Spiralia</taxon>
        <taxon>Lophotrochozoa</taxon>
        <taxon>Platyhelminthes</taxon>
        <taxon>Trematoda</taxon>
        <taxon>Digenea</taxon>
        <taxon>Plagiorchiida</taxon>
        <taxon>Troglotremata</taxon>
        <taxon>Troglotrematidae</taxon>
        <taxon>Paragonimus</taxon>
    </lineage>
</organism>
<evidence type="ECO:0000259" key="6">
    <source>
        <dbReference type="PROSITE" id="PS01033"/>
    </source>
</evidence>
<accession>A0A8J4SUQ6</accession>
<feature type="domain" description="Globin" evidence="6">
    <location>
        <begin position="12"/>
        <end position="146"/>
    </location>
</feature>
<sequence>MDPQRHANLMEELNTLTRTEEAKQLMGIEILRHLFLNHPNFMKLYNSKRWSTLPQALNSTYLGQLGIKYMDSVLELVRNYNDEEVLDQSIIRLANVHKHRGITVAHFIAVVPIFTDTLVSFFKNEDNKESMQEILSKVLPKIGTRL</sequence>
<keyword evidence="3" id="KW-0479">Metal-binding</keyword>
<dbReference type="GO" id="GO:0020037">
    <property type="term" value="F:heme binding"/>
    <property type="evidence" value="ECO:0007669"/>
    <property type="project" value="InterPro"/>
</dbReference>
<reference evidence="7" key="1">
    <citation type="submission" date="2019-05" db="EMBL/GenBank/DDBJ databases">
        <title>Annotation for the trematode Paragonimus heterotremus.</title>
        <authorList>
            <person name="Choi Y.-J."/>
        </authorList>
    </citation>
    <scope>NUCLEOTIDE SEQUENCE</scope>
    <source>
        <strain evidence="7">LC</strain>
    </source>
</reference>
<dbReference type="InterPro" id="IPR012292">
    <property type="entry name" value="Globin/Proto"/>
</dbReference>
<evidence type="ECO:0000256" key="3">
    <source>
        <dbReference type="ARBA" id="ARBA00022723"/>
    </source>
</evidence>
<evidence type="ECO:0000256" key="2">
    <source>
        <dbReference type="ARBA" id="ARBA00022617"/>
    </source>
</evidence>
<evidence type="ECO:0000256" key="1">
    <source>
        <dbReference type="ARBA" id="ARBA00022448"/>
    </source>
</evidence>
<dbReference type="GO" id="GO:0046872">
    <property type="term" value="F:metal ion binding"/>
    <property type="evidence" value="ECO:0007669"/>
    <property type="project" value="UniProtKB-KW"/>
</dbReference>
<keyword evidence="5" id="KW-0561">Oxygen transport</keyword>
<dbReference type="OrthoDB" id="436496at2759"/>
<dbReference type="Pfam" id="PF00042">
    <property type="entry name" value="Globin"/>
    <property type="match status" value="1"/>
</dbReference>
<evidence type="ECO:0000256" key="5">
    <source>
        <dbReference type="RuleBase" id="RU000356"/>
    </source>
</evidence>
<dbReference type="Proteomes" id="UP000748531">
    <property type="component" value="Unassembled WGS sequence"/>
</dbReference>
<dbReference type="InterPro" id="IPR009050">
    <property type="entry name" value="Globin-like_sf"/>
</dbReference>
<dbReference type="PROSITE" id="PS01033">
    <property type="entry name" value="GLOBIN"/>
    <property type="match status" value="1"/>
</dbReference>
<keyword evidence="4" id="KW-0408">Iron</keyword>
<comment type="similarity">
    <text evidence="5">Belongs to the globin family.</text>
</comment>
<dbReference type="SUPFAM" id="SSF46458">
    <property type="entry name" value="Globin-like"/>
    <property type="match status" value="1"/>
</dbReference>
<dbReference type="InterPro" id="IPR044399">
    <property type="entry name" value="Mb-like_M"/>
</dbReference>
<dbReference type="EMBL" id="LUCH01000225">
    <property type="protein sequence ID" value="KAF5405735.1"/>
    <property type="molecule type" value="Genomic_DNA"/>
</dbReference>
<dbReference type="Gene3D" id="1.10.490.10">
    <property type="entry name" value="Globins"/>
    <property type="match status" value="1"/>
</dbReference>
<protein>
    <submittedName>
        <fullName evidence="7">Ataxia telangiectasia mutated family protein</fullName>
    </submittedName>
</protein>